<organism evidence="1 2">
    <name type="scientific">Oxalicibacterium flavum</name>
    <dbReference type="NCBI Taxonomy" id="179467"/>
    <lineage>
        <taxon>Bacteria</taxon>
        <taxon>Pseudomonadati</taxon>
        <taxon>Pseudomonadota</taxon>
        <taxon>Betaproteobacteria</taxon>
        <taxon>Burkholderiales</taxon>
        <taxon>Oxalobacteraceae</taxon>
        <taxon>Oxalicibacterium</taxon>
    </lineage>
</organism>
<evidence type="ECO:0000313" key="2">
    <source>
        <dbReference type="Proteomes" id="UP000620266"/>
    </source>
</evidence>
<name>A0A8J2UK30_9BURK</name>
<evidence type="ECO:0008006" key="3">
    <source>
        <dbReference type="Google" id="ProtNLM"/>
    </source>
</evidence>
<keyword evidence="2" id="KW-1185">Reference proteome</keyword>
<dbReference type="EMBL" id="BMCG01000001">
    <property type="protein sequence ID" value="GGB98747.1"/>
    <property type="molecule type" value="Genomic_DNA"/>
</dbReference>
<proteinExistence type="predicted"/>
<sequence>MLVTFKSRASAEVLMYEEHANRILDLLHKDHKQGVITAGETAAAIKILEAEISTLKAKEIHATSEAIERDVVAHHNENGDDNEHEQLETVSFSSRAYPLLEMLRAANKENRDVLWGVLP</sequence>
<dbReference type="InterPro" id="IPR014991">
    <property type="entry name" value="DUF1840"/>
</dbReference>
<dbReference type="RefSeq" id="WP_188394582.1">
    <property type="nucleotide sequence ID" value="NZ_BMCG01000001.1"/>
</dbReference>
<reference evidence="1" key="2">
    <citation type="submission" date="2020-09" db="EMBL/GenBank/DDBJ databases">
        <authorList>
            <person name="Sun Q."/>
            <person name="Sedlacek I."/>
        </authorList>
    </citation>
    <scope>NUCLEOTIDE SEQUENCE</scope>
    <source>
        <strain evidence="1">CCM 7086</strain>
    </source>
</reference>
<evidence type="ECO:0000313" key="1">
    <source>
        <dbReference type="EMBL" id="GGB98747.1"/>
    </source>
</evidence>
<protein>
    <recommendedName>
        <fullName evidence="3">DUF1840 domain-containing protein</fullName>
    </recommendedName>
</protein>
<accession>A0A8J2UK30</accession>
<comment type="caution">
    <text evidence="1">The sequence shown here is derived from an EMBL/GenBank/DDBJ whole genome shotgun (WGS) entry which is preliminary data.</text>
</comment>
<gene>
    <name evidence="1" type="ORF">GCM10007205_05060</name>
</gene>
<dbReference type="Proteomes" id="UP000620266">
    <property type="component" value="Unassembled WGS sequence"/>
</dbReference>
<dbReference type="Pfam" id="PF08895">
    <property type="entry name" value="DUF1840"/>
    <property type="match status" value="1"/>
</dbReference>
<reference evidence="1" key="1">
    <citation type="journal article" date="2014" name="Int. J. Syst. Evol. Microbiol.">
        <title>Complete genome sequence of Corynebacterium casei LMG S-19264T (=DSM 44701T), isolated from a smear-ripened cheese.</title>
        <authorList>
            <consortium name="US DOE Joint Genome Institute (JGI-PGF)"/>
            <person name="Walter F."/>
            <person name="Albersmeier A."/>
            <person name="Kalinowski J."/>
            <person name="Ruckert C."/>
        </authorList>
    </citation>
    <scope>NUCLEOTIDE SEQUENCE</scope>
    <source>
        <strain evidence="1">CCM 7086</strain>
    </source>
</reference>
<dbReference type="AlphaFoldDB" id="A0A8J2UK30"/>